<dbReference type="EMBL" id="JAUSWN010000013">
    <property type="protein sequence ID" value="MDQ0479958.1"/>
    <property type="molecule type" value="Genomic_DNA"/>
</dbReference>
<comment type="caution">
    <text evidence="2">The sequence shown here is derived from an EMBL/GenBank/DDBJ whole genome shotgun (WGS) entry which is preliminary data.</text>
</comment>
<sequence>MAKVQGINYLNYVDKKKLQSKISFNIGEKFTAKVSEMDQESGEATLKLNNGWVIKGKIKNPSEFMEGKALKLEVKDFVDDELQLTVVKEEGNKEIEGSLQKVLKAVNLEPTKENLALLEKMLKHDITLSKDNIFEVKNLLDLKERLLQGSDEQDKLIKLILDKNNVLESSPEGKFISDTLKEFFETLKNTSDDLLISLKENNLDICKENIDSLKLIEKGEGVIFKDLENITASLEKVISEEGKLSNSLDETLGNKNIGGNLDFNIGEEVSFQNIFNSQEDVDISDFINKIQQNIEKNSSNHIDKNIGNVNKEVVQEGNSNIFKENDKIEVNTEENNITFSNKEESNILNKEYINGIEENFLNKDEIENSIKDFLKDITEKENTVEPKVTQDKQSIKDTDSMRNLSGLSKILEGDNSIKDTIIKELDLEKEFNLSDSIKNTNLKDLDLSDDVKKIITSSEKIKNEIENKISELKRLINKVVELDSKIDKISERAILQELQTPINNVKIFNSLTNQYYYLDTPLKLMEKEFPFKLIIKNQNKEKKKFDSKCIKIFASVKTLNMGSIDNYINVNNESMEVKISCNKEFMKILNKHKDRLIKTLNGIGYYSNVIIEEKKEEVTIVNSAKFFEDQSFMAINTLI</sequence>
<gene>
    <name evidence="2" type="ORF">QOZ93_001701</name>
</gene>
<dbReference type="PROSITE" id="PS51419">
    <property type="entry name" value="RAB"/>
    <property type="match status" value="1"/>
</dbReference>
<evidence type="ECO:0000256" key="1">
    <source>
        <dbReference type="SAM" id="Coils"/>
    </source>
</evidence>
<reference evidence="2 3" key="1">
    <citation type="submission" date="2023-07" db="EMBL/GenBank/DDBJ databases">
        <title>Genomic Encyclopedia of Type Strains, Phase IV (KMG-IV): sequencing the most valuable type-strain genomes for metagenomic binning, comparative biology and taxonomic classification.</title>
        <authorList>
            <person name="Goeker M."/>
        </authorList>
    </citation>
    <scope>NUCLEOTIDE SEQUENCE [LARGE SCALE GENOMIC DNA]</scope>
    <source>
        <strain evidence="2 3">DSM 1400</strain>
    </source>
</reference>
<keyword evidence="1" id="KW-0175">Coiled coil</keyword>
<evidence type="ECO:0008006" key="4">
    <source>
        <dbReference type="Google" id="ProtNLM"/>
    </source>
</evidence>
<evidence type="ECO:0000313" key="2">
    <source>
        <dbReference type="EMBL" id="MDQ0479958.1"/>
    </source>
</evidence>
<keyword evidence="3" id="KW-1185">Reference proteome</keyword>
<protein>
    <recommendedName>
        <fullName evidence="4">Rhoptry protein</fullName>
    </recommendedName>
</protein>
<feature type="coiled-coil region" evidence="1">
    <location>
        <begin position="455"/>
        <end position="492"/>
    </location>
</feature>
<proteinExistence type="predicted"/>
<name>A0ABU0JS80_HATLI</name>
<accession>A0ABU0JS80</accession>
<organism evidence="2 3">
    <name type="scientific">Hathewaya limosa</name>
    <name type="common">Clostridium limosum</name>
    <dbReference type="NCBI Taxonomy" id="1536"/>
    <lineage>
        <taxon>Bacteria</taxon>
        <taxon>Bacillati</taxon>
        <taxon>Bacillota</taxon>
        <taxon>Clostridia</taxon>
        <taxon>Eubacteriales</taxon>
        <taxon>Clostridiaceae</taxon>
        <taxon>Hathewaya</taxon>
    </lineage>
</organism>
<evidence type="ECO:0000313" key="3">
    <source>
        <dbReference type="Proteomes" id="UP001224418"/>
    </source>
</evidence>
<dbReference type="RefSeq" id="WP_307355873.1">
    <property type="nucleotide sequence ID" value="NZ_BAAACJ010000030.1"/>
</dbReference>
<dbReference type="Proteomes" id="UP001224418">
    <property type="component" value="Unassembled WGS sequence"/>
</dbReference>